<organism evidence="2 3">
    <name type="scientific">Cryobacterium melibiosiphilum</name>
    <dbReference type="NCBI Taxonomy" id="995039"/>
    <lineage>
        <taxon>Bacteria</taxon>
        <taxon>Bacillati</taxon>
        <taxon>Actinomycetota</taxon>
        <taxon>Actinomycetes</taxon>
        <taxon>Micrococcales</taxon>
        <taxon>Microbacteriaceae</taxon>
        <taxon>Cryobacterium</taxon>
    </lineage>
</organism>
<keyword evidence="1" id="KW-0472">Membrane</keyword>
<feature type="transmembrane region" description="Helical" evidence="1">
    <location>
        <begin position="6"/>
        <end position="28"/>
    </location>
</feature>
<sequence length="214" mass="21640">MPINKILTYLATFVVAMILLLSGVLVILPRVEATVAAHAETDAVKVANELTRAQIDELADQYDDIDTLRSELAELRAAIPTTVDLPEFLLQLDELAAQNGVTIGSVSLGDPIPQALTAAVDPAAAVPAASAAPAAPAADAAAAGPFATISLSLSVTGGSSGVLGFVNGLQQGERMVSVTAFNTSFSTEADAASGTSSITATMYVLDAGSELPAS</sequence>
<dbReference type="AlphaFoldDB" id="A0A3A5MHH4"/>
<comment type="caution">
    <text evidence="2">The sequence shown here is derived from an EMBL/GenBank/DDBJ whole genome shotgun (WGS) entry which is preliminary data.</text>
</comment>
<accession>A0A3A5MHH4</accession>
<dbReference type="EMBL" id="QZVS01000082">
    <property type="protein sequence ID" value="RJT88525.1"/>
    <property type="molecule type" value="Genomic_DNA"/>
</dbReference>
<evidence type="ECO:0008006" key="4">
    <source>
        <dbReference type="Google" id="ProtNLM"/>
    </source>
</evidence>
<dbReference type="OrthoDB" id="5149329at2"/>
<keyword evidence="3" id="KW-1185">Reference proteome</keyword>
<dbReference type="Gene3D" id="3.30.70.60">
    <property type="match status" value="1"/>
</dbReference>
<proteinExistence type="predicted"/>
<name>A0A3A5MHH4_9MICO</name>
<keyword evidence="1" id="KW-0812">Transmembrane</keyword>
<reference evidence="2 3" key="1">
    <citation type="submission" date="2018-09" db="EMBL/GenBank/DDBJ databases">
        <title>Novel species of Cryobacterium.</title>
        <authorList>
            <person name="Liu Q."/>
            <person name="Xin Y.-H."/>
        </authorList>
    </citation>
    <scope>NUCLEOTIDE SEQUENCE [LARGE SCALE GENOMIC DNA]</scope>
    <source>
        <strain evidence="2 3">Hh39</strain>
    </source>
</reference>
<dbReference type="Proteomes" id="UP000272015">
    <property type="component" value="Unassembled WGS sequence"/>
</dbReference>
<dbReference type="RefSeq" id="WP_119974596.1">
    <property type="nucleotide sequence ID" value="NZ_JBHSQA010000001.1"/>
</dbReference>
<gene>
    <name evidence="2" type="ORF">D6T64_10370</name>
</gene>
<evidence type="ECO:0000313" key="3">
    <source>
        <dbReference type="Proteomes" id="UP000272015"/>
    </source>
</evidence>
<keyword evidence="1" id="KW-1133">Transmembrane helix</keyword>
<evidence type="ECO:0000313" key="2">
    <source>
        <dbReference type="EMBL" id="RJT88525.1"/>
    </source>
</evidence>
<protein>
    <recommendedName>
        <fullName evidence="4">Type 4a pilus biogenesis protein PilO</fullName>
    </recommendedName>
</protein>
<dbReference type="InterPro" id="IPR014717">
    <property type="entry name" value="Transl_elong_EF1B/ribsomal_bS6"/>
</dbReference>
<evidence type="ECO:0000256" key="1">
    <source>
        <dbReference type="SAM" id="Phobius"/>
    </source>
</evidence>